<dbReference type="InterPro" id="IPR000781">
    <property type="entry name" value="ERH"/>
</dbReference>
<dbReference type="Pfam" id="PF01133">
    <property type="entry name" value="ER"/>
    <property type="match status" value="1"/>
</dbReference>
<evidence type="ECO:0000313" key="3">
    <source>
        <dbReference type="Proteomes" id="UP000186922"/>
    </source>
</evidence>
<protein>
    <recommendedName>
        <fullName evidence="4">Enhancer of rudimentary homolog</fullName>
    </recommendedName>
</protein>
<organism evidence="2 3">
    <name type="scientific">Ramazzottius varieornatus</name>
    <name type="common">Water bear</name>
    <name type="synonym">Tardigrade</name>
    <dbReference type="NCBI Taxonomy" id="947166"/>
    <lineage>
        <taxon>Eukaryota</taxon>
        <taxon>Metazoa</taxon>
        <taxon>Ecdysozoa</taxon>
        <taxon>Tardigrada</taxon>
        <taxon>Eutardigrada</taxon>
        <taxon>Parachela</taxon>
        <taxon>Hypsibioidea</taxon>
        <taxon>Ramazzottiidae</taxon>
        <taxon>Ramazzottius</taxon>
    </lineage>
</organism>
<gene>
    <name evidence="2" type="primary">RvY_15686</name>
    <name evidence="2" type="synonym">RvY_15686.2</name>
    <name evidence="2" type="ORF">RvY_15686-2</name>
</gene>
<name>A0A1D1VVU6_RAMVA</name>
<dbReference type="STRING" id="947166.A0A1D1VVU6"/>
<dbReference type="PANTHER" id="PTHR12373:SF0">
    <property type="entry name" value="ENHANCER OF RUDIMENTARY HOMOLOG"/>
    <property type="match status" value="1"/>
</dbReference>
<comment type="similarity">
    <text evidence="1">Belongs to the E(R) family.</text>
</comment>
<dbReference type="PANTHER" id="PTHR12373">
    <property type="entry name" value="ENHANCER OF RUDIMENTARY ERH"/>
    <property type="match status" value="1"/>
</dbReference>
<keyword evidence="3" id="KW-1185">Reference proteome</keyword>
<comment type="caution">
    <text evidence="2">The sequence shown here is derived from an EMBL/GenBank/DDBJ whole genome shotgun (WGS) entry which is preliminary data.</text>
</comment>
<evidence type="ECO:0000256" key="1">
    <source>
        <dbReference type="ARBA" id="ARBA00007491"/>
    </source>
</evidence>
<sequence length="131" mass="15093">MPVIPNLEHISAIRSDPATMPHSVLLLQTTTDPGSRTYSDYESQNACLREICNIFESLLRKSMPAMSNITYDIRDLYDFIDRLEDLAIIISQDSRGSRLYLPRGKEYIKEAIYKLLLEERSKAKSLYDAPY</sequence>
<dbReference type="OrthoDB" id="7887808at2759"/>
<dbReference type="InterPro" id="IPR035912">
    <property type="entry name" value="EHR_sf"/>
</dbReference>
<evidence type="ECO:0000313" key="2">
    <source>
        <dbReference type="EMBL" id="GAV05582.1"/>
    </source>
</evidence>
<proteinExistence type="inferred from homology"/>
<accession>A0A1D1VVU6</accession>
<dbReference type="AlphaFoldDB" id="A0A1D1VVU6"/>
<dbReference type="EMBL" id="BDGG01000012">
    <property type="protein sequence ID" value="GAV05582.1"/>
    <property type="molecule type" value="Genomic_DNA"/>
</dbReference>
<dbReference type="Gene3D" id="3.30.2260.10">
    <property type="entry name" value="Enhancer of rudimentary"/>
    <property type="match status" value="1"/>
</dbReference>
<dbReference type="SUPFAM" id="SSF143875">
    <property type="entry name" value="ERH-like"/>
    <property type="match status" value="1"/>
</dbReference>
<dbReference type="Proteomes" id="UP000186922">
    <property type="component" value="Unassembled WGS sequence"/>
</dbReference>
<reference evidence="2 3" key="1">
    <citation type="journal article" date="2016" name="Nat. Commun.">
        <title>Extremotolerant tardigrade genome and improved radiotolerance of human cultured cells by tardigrade-unique protein.</title>
        <authorList>
            <person name="Hashimoto T."/>
            <person name="Horikawa D.D."/>
            <person name="Saito Y."/>
            <person name="Kuwahara H."/>
            <person name="Kozuka-Hata H."/>
            <person name="Shin-I T."/>
            <person name="Minakuchi Y."/>
            <person name="Ohishi K."/>
            <person name="Motoyama A."/>
            <person name="Aizu T."/>
            <person name="Enomoto A."/>
            <person name="Kondo K."/>
            <person name="Tanaka S."/>
            <person name="Hara Y."/>
            <person name="Koshikawa S."/>
            <person name="Sagara H."/>
            <person name="Miura T."/>
            <person name="Yokobori S."/>
            <person name="Miyagawa K."/>
            <person name="Suzuki Y."/>
            <person name="Kubo T."/>
            <person name="Oyama M."/>
            <person name="Kohara Y."/>
            <person name="Fujiyama A."/>
            <person name="Arakawa K."/>
            <person name="Katayama T."/>
            <person name="Toyoda A."/>
            <person name="Kunieda T."/>
        </authorList>
    </citation>
    <scope>NUCLEOTIDE SEQUENCE [LARGE SCALE GENOMIC DNA]</scope>
    <source>
        <strain evidence="2 3">YOKOZUNA-1</strain>
    </source>
</reference>
<evidence type="ECO:0008006" key="4">
    <source>
        <dbReference type="Google" id="ProtNLM"/>
    </source>
</evidence>